<proteinExistence type="predicted"/>
<dbReference type="Pfam" id="PF03572">
    <property type="entry name" value="Peptidase_S41"/>
    <property type="match status" value="1"/>
</dbReference>
<dbReference type="Proteomes" id="UP000029579">
    <property type="component" value="Unassembled WGS sequence"/>
</dbReference>
<dbReference type="EMBL" id="JRMW01000027">
    <property type="protein sequence ID" value="KGF04618.1"/>
    <property type="molecule type" value="Genomic_DNA"/>
</dbReference>
<dbReference type="PANTHER" id="PTHR32060">
    <property type="entry name" value="TAIL-SPECIFIC PROTEASE"/>
    <property type="match status" value="1"/>
</dbReference>
<dbReference type="GO" id="GO:0008236">
    <property type="term" value="F:serine-type peptidase activity"/>
    <property type="evidence" value="ECO:0007669"/>
    <property type="project" value="InterPro"/>
</dbReference>
<evidence type="ECO:0000313" key="2">
    <source>
        <dbReference type="EMBL" id="KGF04618.1"/>
    </source>
</evidence>
<dbReference type="GO" id="GO:0007165">
    <property type="term" value="P:signal transduction"/>
    <property type="evidence" value="ECO:0007669"/>
    <property type="project" value="TreeGrafter"/>
</dbReference>
<dbReference type="Gene3D" id="3.30.750.44">
    <property type="match status" value="1"/>
</dbReference>
<dbReference type="InterPro" id="IPR005151">
    <property type="entry name" value="Tail-specific_protease"/>
</dbReference>
<dbReference type="PANTHER" id="PTHR32060:SF30">
    <property type="entry name" value="CARBOXY-TERMINAL PROCESSING PROTEASE CTPA"/>
    <property type="match status" value="1"/>
</dbReference>
<dbReference type="PROSITE" id="PS00018">
    <property type="entry name" value="EF_HAND_1"/>
    <property type="match status" value="1"/>
</dbReference>
<organism evidence="2 3">
    <name type="scientific">Anaerococcus lactolyticus S7-1-13</name>
    <dbReference type="NCBI Taxonomy" id="1284686"/>
    <lineage>
        <taxon>Bacteria</taxon>
        <taxon>Bacillati</taxon>
        <taxon>Bacillota</taxon>
        <taxon>Tissierellia</taxon>
        <taxon>Tissierellales</taxon>
        <taxon>Peptoniphilaceae</taxon>
        <taxon>Anaerococcus</taxon>
    </lineage>
</organism>
<reference evidence="2 3" key="1">
    <citation type="submission" date="2014-07" db="EMBL/GenBank/DDBJ databases">
        <authorList>
            <person name="McCorrison J."/>
            <person name="Sanka R."/>
            <person name="Torralba M."/>
            <person name="Gillis M."/>
            <person name="Haft D.H."/>
            <person name="Methe B."/>
            <person name="Sutton G."/>
            <person name="Nelson K.E."/>
        </authorList>
    </citation>
    <scope>NUCLEOTIDE SEQUENCE [LARGE SCALE GENOMIC DNA]</scope>
    <source>
        <strain evidence="2 3">S7-1-13</strain>
    </source>
</reference>
<evidence type="ECO:0000313" key="3">
    <source>
        <dbReference type="Proteomes" id="UP000029579"/>
    </source>
</evidence>
<comment type="caution">
    <text evidence="2">The sequence shown here is derived from an EMBL/GenBank/DDBJ whole genome shotgun (WGS) entry which is preliminary data.</text>
</comment>
<dbReference type="GO" id="GO:0006508">
    <property type="term" value="P:proteolysis"/>
    <property type="evidence" value="ECO:0007669"/>
    <property type="project" value="InterPro"/>
</dbReference>
<dbReference type="eggNOG" id="COG0793">
    <property type="taxonomic scope" value="Bacteria"/>
</dbReference>
<dbReference type="SUPFAM" id="SSF52096">
    <property type="entry name" value="ClpP/crotonase"/>
    <property type="match status" value="1"/>
</dbReference>
<evidence type="ECO:0000259" key="1">
    <source>
        <dbReference type="Pfam" id="PF03572"/>
    </source>
</evidence>
<protein>
    <recommendedName>
        <fullName evidence="1">Tail specific protease domain-containing protein</fullName>
    </recommendedName>
</protein>
<dbReference type="InterPro" id="IPR029045">
    <property type="entry name" value="ClpP/crotonase-like_dom_sf"/>
</dbReference>
<sequence>MRKLVRILAVLFAIIVGISLSFLLRSKKIHFDYEINPKYYSEDQSPFENDFDYAFDTLEKYYALFDRNGTYDFLENRDEYKKELKNLRTDKEFFDKMNKILGDLDDDHTNLLDIEEVYDMKDTFVLSNKEEKGEVNVDLINYLFGAKISSLIDKIFRQARAATKNLITQDINKDIAYLKIRAMIDPGTPDFEEDLELLKTYLKKSKKKKALIIDLRGNGGGNAAYTCDYLYPMILGTKDFKETHEYILFRTDEVFKYDPQYPELKSLISKIRESDFKYMEENIPFLKKDKKMMDNIRKNYTHIIYDAGYENAGDFGDEYKFDGNLYLLVDRGVYSSAQNAAHFFRDNNLGTIIGEKTGGDGIGTSPAMVKLPNTKYILRFSHELGLRETESMEESTYTIPDIEIPQEDQSEIPSNDGCVKKVIEIESKNTKK</sequence>
<dbReference type="InterPro" id="IPR018247">
    <property type="entry name" value="EF_Hand_1_Ca_BS"/>
</dbReference>
<gene>
    <name evidence="2" type="ORF">HMPREF1630_03505</name>
</gene>
<dbReference type="AlphaFoldDB" id="A0A095X448"/>
<dbReference type="GO" id="GO:0004175">
    <property type="term" value="F:endopeptidase activity"/>
    <property type="evidence" value="ECO:0007669"/>
    <property type="project" value="TreeGrafter"/>
</dbReference>
<dbReference type="Gene3D" id="3.90.226.10">
    <property type="entry name" value="2-enoyl-CoA Hydratase, Chain A, domain 1"/>
    <property type="match status" value="1"/>
</dbReference>
<feature type="domain" description="Tail specific protease" evidence="1">
    <location>
        <begin position="174"/>
        <end position="403"/>
    </location>
</feature>
<dbReference type="GO" id="GO:0030288">
    <property type="term" value="C:outer membrane-bounded periplasmic space"/>
    <property type="evidence" value="ECO:0007669"/>
    <property type="project" value="TreeGrafter"/>
</dbReference>
<accession>A0A095X448</accession>
<dbReference type="RefSeq" id="WP_037327043.1">
    <property type="nucleotide sequence ID" value="NZ_JRMW01000027.1"/>
</dbReference>
<name>A0A095X448_9FIRM</name>
<dbReference type="OrthoDB" id="1653205at2"/>